<feature type="region of interest" description="Disordered" evidence="1">
    <location>
        <begin position="73"/>
        <end position="131"/>
    </location>
</feature>
<accession>A0A9Q1J4N0</accession>
<sequence length="245" mass="26793">MLILRRKCPRGTESWNLQIYERQGRAGVNSTKASQVKPPVSRDKWDFPVPNKDAVASADELDPVLIPNYREAVSPSSTAAGPEPLTHGASMSTVHLSDTRETGRALLQSPVTDAPEEPDDVREKQGKGKEKMGSWTRFVMAHPLKGEGLIFGDVDEEEATVVGTSTENAAGSTALPEKGLKSTKITFGLTSIPDARASLLHHFNLVVIPDKERRTENYTAELNLDLEREVLPGDFVPTQGKPPTW</sequence>
<feature type="region of interest" description="Disordered" evidence="1">
    <location>
        <begin position="29"/>
        <end position="48"/>
    </location>
</feature>
<dbReference type="AlphaFoldDB" id="A0A9Q1J4N0"/>
<name>A0A9Q1J4N0_SYNKA</name>
<comment type="caution">
    <text evidence="2">The sequence shown here is derived from an EMBL/GenBank/DDBJ whole genome shotgun (WGS) entry which is preliminary data.</text>
</comment>
<dbReference type="OrthoDB" id="9987373at2759"/>
<dbReference type="Proteomes" id="UP001152622">
    <property type="component" value="Chromosome 3"/>
</dbReference>
<proteinExistence type="predicted"/>
<feature type="compositionally biased region" description="Basic and acidic residues" evidence="1">
    <location>
        <begin position="121"/>
        <end position="131"/>
    </location>
</feature>
<dbReference type="EMBL" id="JAINUF010000003">
    <property type="protein sequence ID" value="KAJ8368252.1"/>
    <property type="molecule type" value="Genomic_DNA"/>
</dbReference>
<organism evidence="2 3">
    <name type="scientific">Synaphobranchus kaupii</name>
    <name type="common">Kaup's arrowtooth eel</name>
    <dbReference type="NCBI Taxonomy" id="118154"/>
    <lineage>
        <taxon>Eukaryota</taxon>
        <taxon>Metazoa</taxon>
        <taxon>Chordata</taxon>
        <taxon>Craniata</taxon>
        <taxon>Vertebrata</taxon>
        <taxon>Euteleostomi</taxon>
        <taxon>Actinopterygii</taxon>
        <taxon>Neopterygii</taxon>
        <taxon>Teleostei</taxon>
        <taxon>Anguilliformes</taxon>
        <taxon>Synaphobranchidae</taxon>
        <taxon>Synaphobranchus</taxon>
    </lineage>
</organism>
<keyword evidence="3" id="KW-1185">Reference proteome</keyword>
<evidence type="ECO:0000313" key="2">
    <source>
        <dbReference type="EMBL" id="KAJ8368252.1"/>
    </source>
</evidence>
<evidence type="ECO:0000313" key="3">
    <source>
        <dbReference type="Proteomes" id="UP001152622"/>
    </source>
</evidence>
<gene>
    <name evidence="2" type="ORF">SKAU_G00082800</name>
</gene>
<protein>
    <submittedName>
        <fullName evidence="2">Uncharacterized protein</fullName>
    </submittedName>
</protein>
<reference evidence="2" key="1">
    <citation type="journal article" date="2023" name="Science">
        <title>Genome structures resolve the early diversification of teleost fishes.</title>
        <authorList>
            <person name="Parey E."/>
            <person name="Louis A."/>
            <person name="Montfort J."/>
            <person name="Bouchez O."/>
            <person name="Roques C."/>
            <person name="Iampietro C."/>
            <person name="Lluch J."/>
            <person name="Castinel A."/>
            <person name="Donnadieu C."/>
            <person name="Desvignes T."/>
            <person name="Floi Bucao C."/>
            <person name="Jouanno E."/>
            <person name="Wen M."/>
            <person name="Mejri S."/>
            <person name="Dirks R."/>
            <person name="Jansen H."/>
            <person name="Henkel C."/>
            <person name="Chen W.J."/>
            <person name="Zahm M."/>
            <person name="Cabau C."/>
            <person name="Klopp C."/>
            <person name="Thompson A.W."/>
            <person name="Robinson-Rechavi M."/>
            <person name="Braasch I."/>
            <person name="Lecointre G."/>
            <person name="Bobe J."/>
            <person name="Postlethwait J.H."/>
            <person name="Berthelot C."/>
            <person name="Roest Crollius H."/>
            <person name="Guiguen Y."/>
        </authorList>
    </citation>
    <scope>NUCLEOTIDE SEQUENCE</scope>
    <source>
        <strain evidence="2">WJC10195</strain>
    </source>
</reference>
<evidence type="ECO:0000256" key="1">
    <source>
        <dbReference type="SAM" id="MobiDB-lite"/>
    </source>
</evidence>